<organism evidence="3 4">
    <name type="scientific">Rothia nasimurium</name>
    <dbReference type="NCBI Taxonomy" id="85336"/>
    <lineage>
        <taxon>Bacteria</taxon>
        <taxon>Bacillati</taxon>
        <taxon>Actinomycetota</taxon>
        <taxon>Actinomycetes</taxon>
        <taxon>Micrococcales</taxon>
        <taxon>Micrococcaceae</taxon>
        <taxon>Rothia</taxon>
    </lineage>
</organism>
<evidence type="ECO:0000313" key="3">
    <source>
        <dbReference type="EMBL" id="ORC16562.1"/>
    </source>
</evidence>
<dbReference type="AlphaFoldDB" id="A0A1Y1RP40"/>
<protein>
    <recommendedName>
        <fullName evidence="5">Histone acetyltransferase</fullName>
    </recommendedName>
</protein>
<reference evidence="3 4" key="1">
    <citation type="submission" date="2016-05" db="EMBL/GenBank/DDBJ databases">
        <title>Draft genome sequence of a porcine commensal Rothia nasimurium.</title>
        <authorList>
            <person name="Gaiser R.A."/>
            <person name="Van Baarlen P."/>
            <person name="Wells J.M."/>
        </authorList>
    </citation>
    <scope>NUCLEOTIDE SEQUENCE [LARGE SCALE GENOMIC DNA]</scope>
    <source>
        <strain evidence="3 4">PT-32</strain>
    </source>
</reference>
<evidence type="ECO:0000256" key="1">
    <source>
        <dbReference type="SAM" id="Coils"/>
    </source>
</evidence>
<comment type="caution">
    <text evidence="3">The sequence shown here is derived from an EMBL/GenBank/DDBJ whole genome shotgun (WGS) entry which is preliminary data.</text>
</comment>
<gene>
    <name evidence="3" type="ORF">A7979_04455</name>
</gene>
<sequence>MPANARFHRPARFSTEKFERFTGGTSPEDMTAAAQASARALLARGRANEDPSVTKRLVHYTDEFGIDAVAELWASAPAVTVAGALWRIYALRGVIRSNPQLMSHYYERGMHSSFLMQALAGVPSPPTADEIVATVDAILAGAYTGDFDVALNRFAAFCRVLALGQDDIALELRHGQALSPSGIDSERGSPAHLPSAEVRGEAATRALRLRAAARKLTGTARELEEAALRWRAETLD</sequence>
<evidence type="ECO:0000256" key="2">
    <source>
        <dbReference type="SAM" id="MobiDB-lite"/>
    </source>
</evidence>
<feature type="region of interest" description="Disordered" evidence="2">
    <location>
        <begin position="179"/>
        <end position="198"/>
    </location>
</feature>
<proteinExistence type="predicted"/>
<evidence type="ECO:0000313" key="4">
    <source>
        <dbReference type="Proteomes" id="UP000192359"/>
    </source>
</evidence>
<keyword evidence="4" id="KW-1185">Reference proteome</keyword>
<accession>A0A1Y1RP40</accession>
<evidence type="ECO:0008006" key="5">
    <source>
        <dbReference type="Google" id="ProtNLM"/>
    </source>
</evidence>
<name>A0A1Y1RP40_9MICC</name>
<dbReference type="Proteomes" id="UP000192359">
    <property type="component" value="Unassembled WGS sequence"/>
</dbReference>
<dbReference type="RefSeq" id="WP_083092140.1">
    <property type="nucleotide sequence ID" value="NZ_LXWF01000040.1"/>
</dbReference>
<dbReference type="OrthoDB" id="5188280at2"/>
<dbReference type="EMBL" id="LXWF01000040">
    <property type="protein sequence ID" value="ORC16562.1"/>
    <property type="molecule type" value="Genomic_DNA"/>
</dbReference>
<keyword evidence="1" id="KW-0175">Coiled coil</keyword>
<feature type="coiled-coil region" evidence="1">
    <location>
        <begin position="206"/>
        <end position="233"/>
    </location>
</feature>